<evidence type="ECO:0000313" key="3">
    <source>
        <dbReference type="Proteomes" id="UP001369815"/>
    </source>
</evidence>
<dbReference type="PANTHER" id="PTHR35870">
    <property type="entry name" value="PROTEIN, PUTATIVE (AFU_ORTHOLOGUE AFUA_5G03330)-RELATED"/>
    <property type="match status" value="1"/>
</dbReference>
<proteinExistence type="predicted"/>
<dbReference type="Pfam" id="PF14027">
    <property type="entry name" value="Questin_oxidase"/>
    <property type="match status" value="1"/>
</dbReference>
<dbReference type="PANTHER" id="PTHR35870:SF1">
    <property type="entry name" value="PROTEIN, PUTATIVE (AFU_ORTHOLOGUE AFUA_5G03330)-RELATED"/>
    <property type="match status" value="1"/>
</dbReference>
<keyword evidence="3" id="KW-1185">Reference proteome</keyword>
<evidence type="ECO:0008006" key="4">
    <source>
        <dbReference type="Google" id="ProtNLM"/>
    </source>
</evidence>
<evidence type="ECO:0000256" key="1">
    <source>
        <dbReference type="ARBA" id="ARBA00023002"/>
    </source>
</evidence>
<protein>
    <recommendedName>
        <fullName evidence="4">HypA protein</fullName>
    </recommendedName>
</protein>
<dbReference type="GO" id="GO:0016491">
    <property type="term" value="F:oxidoreductase activity"/>
    <property type="evidence" value="ECO:0007669"/>
    <property type="project" value="UniProtKB-KW"/>
</dbReference>
<reference evidence="2 3" key="1">
    <citation type="journal article" date="2024" name="Front Chem Biol">
        <title>Unveiling the potential of Daldinia eschscholtzii MFLUCC 19-0629 through bioactivity and bioinformatics studies for enhanced sustainable agriculture production.</title>
        <authorList>
            <person name="Brooks S."/>
            <person name="Weaver J.A."/>
            <person name="Klomchit A."/>
            <person name="Alharthi S.A."/>
            <person name="Onlamun T."/>
            <person name="Nurani R."/>
            <person name="Vong T.K."/>
            <person name="Alberti F."/>
            <person name="Greco C."/>
        </authorList>
    </citation>
    <scope>NUCLEOTIDE SEQUENCE [LARGE SCALE GENOMIC DNA]</scope>
    <source>
        <strain evidence="2">MFLUCC 19-0629</strain>
    </source>
</reference>
<dbReference type="EMBL" id="JBANMG010000010">
    <property type="protein sequence ID" value="KAK6948704.1"/>
    <property type="molecule type" value="Genomic_DNA"/>
</dbReference>
<evidence type="ECO:0000313" key="2">
    <source>
        <dbReference type="EMBL" id="KAK6948704.1"/>
    </source>
</evidence>
<dbReference type="Proteomes" id="UP001369815">
    <property type="component" value="Unassembled WGS sequence"/>
</dbReference>
<gene>
    <name evidence="2" type="ORF">Daesc_010474</name>
</gene>
<dbReference type="AlphaFoldDB" id="A0AAX6M8C7"/>
<keyword evidence="1" id="KW-0560">Oxidoreductase</keyword>
<organism evidence="2 3">
    <name type="scientific">Daldinia eschscholtzii</name>
    <dbReference type="NCBI Taxonomy" id="292717"/>
    <lineage>
        <taxon>Eukaryota</taxon>
        <taxon>Fungi</taxon>
        <taxon>Dikarya</taxon>
        <taxon>Ascomycota</taxon>
        <taxon>Pezizomycotina</taxon>
        <taxon>Sordariomycetes</taxon>
        <taxon>Xylariomycetidae</taxon>
        <taxon>Xylariales</taxon>
        <taxon>Hypoxylaceae</taxon>
        <taxon>Daldinia</taxon>
    </lineage>
</organism>
<accession>A0AAX6M8C7</accession>
<sequence>MATAHRIHITPDNTGLWNIQQDEGSAKKATELLQEDLDKHHVYFNDMGFHNHHQILALYGTGASPEHLKRGYDVNKTYQRPSTKARESIVKELGDWENAKKRLGKGEYYNDFLEYFQQEIDRLGWEKALLEYMFKGDERSEDMQIRMTSGVIHPIIQLMYGVEWKQPAIVAMALAQASVHKNELKKFLLTTEEAAKSNTKPMPSIESLLREVKANTKLSTAVYGVGEFVKMEKGVFAKAWDDIVELASRVKVKREELDEKTAEMYHTTIYEGASAAFHPGKEPKFDFFLMHHINVNPIYVALNKQDWIPLESKVRLIEWKIRLDLLQYAVQACPPLELDNIAAYVPKAGELTPANEQLSRIHNLDEDGHGIKLFRAFGVGQTLCEKYEDKPWARIKGDLWTKIGHLIVDSIQTAPRWVRGAGEDEAWEVIPDRVEDAHETNVVNGKNGISEKLDQVHI</sequence>
<dbReference type="InterPro" id="IPR025337">
    <property type="entry name" value="Questin_oxidase-like"/>
</dbReference>
<comment type="caution">
    <text evidence="2">The sequence shown here is derived from an EMBL/GenBank/DDBJ whole genome shotgun (WGS) entry which is preliminary data.</text>
</comment>
<name>A0AAX6M8C7_9PEZI</name>